<dbReference type="SUPFAM" id="SSF53335">
    <property type="entry name" value="S-adenosyl-L-methionine-dependent methyltransferases"/>
    <property type="match status" value="1"/>
</dbReference>
<organism evidence="3 4">
    <name type="scientific">Marinobacter fuscus</name>
    <dbReference type="NCBI Taxonomy" id="2109942"/>
    <lineage>
        <taxon>Bacteria</taxon>
        <taxon>Pseudomonadati</taxon>
        <taxon>Pseudomonadota</taxon>
        <taxon>Gammaproteobacteria</taxon>
        <taxon>Pseudomonadales</taxon>
        <taxon>Marinobacteraceae</taxon>
        <taxon>Marinobacter</taxon>
    </lineage>
</organism>
<dbReference type="EMBL" id="PXNP01000004">
    <property type="protein sequence ID" value="PSF14296.1"/>
    <property type="molecule type" value="Genomic_DNA"/>
</dbReference>
<dbReference type="Gene3D" id="3.40.50.2000">
    <property type="entry name" value="Glycogen Phosphorylase B"/>
    <property type="match status" value="2"/>
</dbReference>
<keyword evidence="1" id="KW-0175">Coiled coil</keyword>
<feature type="coiled-coil region" evidence="1">
    <location>
        <begin position="266"/>
        <end position="293"/>
    </location>
</feature>
<comment type="caution">
    <text evidence="3">The sequence shown here is derived from an EMBL/GenBank/DDBJ whole genome shotgun (WGS) entry which is preliminary data.</text>
</comment>
<dbReference type="RefSeq" id="WP_106760659.1">
    <property type="nucleotide sequence ID" value="NZ_PXNP01000004.1"/>
</dbReference>
<dbReference type="PANTHER" id="PTHR46656:SF3">
    <property type="entry name" value="PUTATIVE-RELATED"/>
    <property type="match status" value="1"/>
</dbReference>
<dbReference type="AlphaFoldDB" id="A0A2T1KW39"/>
<evidence type="ECO:0000259" key="2">
    <source>
        <dbReference type="Pfam" id="PF00534"/>
    </source>
</evidence>
<dbReference type="InterPro" id="IPR029063">
    <property type="entry name" value="SAM-dependent_MTases_sf"/>
</dbReference>
<evidence type="ECO:0000313" key="3">
    <source>
        <dbReference type="EMBL" id="PSF14296.1"/>
    </source>
</evidence>
<evidence type="ECO:0000256" key="1">
    <source>
        <dbReference type="SAM" id="Coils"/>
    </source>
</evidence>
<gene>
    <name evidence="3" type="ORF">C7H09_00120</name>
</gene>
<proteinExistence type="predicted"/>
<dbReference type="Pfam" id="PF13489">
    <property type="entry name" value="Methyltransf_23"/>
    <property type="match status" value="1"/>
</dbReference>
<dbReference type="Pfam" id="PF00534">
    <property type="entry name" value="Glycos_transf_1"/>
    <property type="match status" value="1"/>
</dbReference>
<dbReference type="PANTHER" id="PTHR46656">
    <property type="entry name" value="PUTATIVE-RELATED"/>
    <property type="match status" value="1"/>
</dbReference>
<dbReference type="CDD" id="cd03801">
    <property type="entry name" value="GT4_PimA-like"/>
    <property type="match status" value="1"/>
</dbReference>
<reference evidence="3 4" key="1">
    <citation type="submission" date="2018-03" db="EMBL/GenBank/DDBJ databases">
        <title>Marinobacter brunus sp. nov., a marine bacterium of Gamma-proteobacteria isolated from the surface seawater of the South China Sea.</title>
        <authorList>
            <person name="Cheng H."/>
            <person name="Wu Y.-H."/>
            <person name="Xamxidin M."/>
            <person name="Xu X.-W."/>
        </authorList>
    </citation>
    <scope>NUCLEOTIDE SEQUENCE [LARGE SCALE GENOMIC DNA]</scope>
    <source>
        <strain evidence="3 4">NH169-3</strain>
    </source>
</reference>
<dbReference type="SUPFAM" id="SSF53756">
    <property type="entry name" value="UDP-Glycosyltransferase/glycogen phosphorylase"/>
    <property type="match status" value="2"/>
</dbReference>
<evidence type="ECO:0000313" key="4">
    <source>
        <dbReference type="Proteomes" id="UP000239866"/>
    </source>
</evidence>
<dbReference type="GO" id="GO:0016757">
    <property type="term" value="F:glycosyltransferase activity"/>
    <property type="evidence" value="ECO:0007669"/>
    <property type="project" value="InterPro"/>
</dbReference>
<protein>
    <recommendedName>
        <fullName evidence="2">Glycosyl transferase family 1 domain-containing protein</fullName>
    </recommendedName>
</protein>
<sequence length="1182" mass="130891">MTKGFYQSFENIHRGSEEGVTRRLGAYQPLLDALHTSLPDSPVADLGCGRGEWLQLLNQAGFAAEGVDTDPDMLATCQEKGLAVHGTDALAFLKQAPDNHYAMVSAFHLVEHIPFEALNTLVQEAYRALCPGGVLLLETPNPENPLIGACYFYMDPTHVKPLPPALLQFVADFNGFEPSRIWRMNEADGLRNQAPSLSTVLKASSPDYALLAQKPGHAEATANLQSLFQEIRGITLEELATRYDNRQTETTEHLERLIQAEVAHVAAQMHQLLTQQQAEMHELRQQNQALTTQTEADRQKLQQQESLLNTTRQLQAIHDEKLRTLAILTGILRPVDKLARNARNYLAKLRHASRNGTFYQWQLIKLLKALGLTRQATARAASLGLTLDGPPVHTHSTSQNTGSDTATGPLTIIQQALVRRLSLAHGQTVAAGSAQNQTLCIDGHFSGSYSLAAVNRALVMALADAPGLTLALLPREGEPTNQIHSAPEHQLDRMRPLVATRPARGDIAIYHHYPVIENPEPAQGTPILMFFWEESQVPEDTIRQINEHYAGVLVTSWVVKKALIDSGCHKPVCIVPLPLDDGLPVPPGPASGQPFRFLHVSSCFPRKGADVLLKAFARLLEQHQDLELVIKTFPNPHNTVAEQIKAWIPENRQARVTLVMEDYSEADMDRLYRSAHAVVLPSRGEGLNLPAIEASRYGLPVITTGYGAHTDFLKGKGVRFVNYRFAPSGSHLQTPGSVWVNPDPEDLREQCEAILEQLRNGSLNTRDTHQAITDTFFSENAKQRLASNLARFAAPRTKPAERPIILMTTWGEACGIAEYSRYLAQELHDAGAELEVWAPKHLANPGQAPMANQLRGIQCCWQPASTVLPDALATAPETVWIQYHPGFFSLSARLEQMIETATRAGHLRFITLHATLPLLQLPEAERAQTARTLNAFYRVIVHTPNDMNVLKTLGVVDNVALLPQGVTRPVKAPAHAVDGEFTVGCFGFLFPHKGVMELINAFAQFRNANPEAASARLLLLNSLHSNPESAEYEQQCRARIRELGLEQVTEFCSEFLEEQQVAERLASCNLLILPYRETPESSSAAVRTAVACCPTVAVTPARIFTEVRDATLTLPGFGIEHILQVIEQTWSQQNRQQLEQVHQARADWLAEHQWPRVAQRHHQLINAGITDTDWLSHKESDA</sequence>
<accession>A0A2T1KW39</accession>
<feature type="domain" description="Glycosyl transferase family 1" evidence="2">
    <location>
        <begin position="593"/>
        <end position="714"/>
    </location>
</feature>
<keyword evidence="4" id="KW-1185">Reference proteome</keyword>
<name>A0A2T1KW39_9GAMM</name>
<dbReference type="Gene3D" id="3.40.50.150">
    <property type="entry name" value="Vaccinia Virus protein VP39"/>
    <property type="match status" value="1"/>
</dbReference>
<dbReference type="CDD" id="cd02440">
    <property type="entry name" value="AdoMet_MTases"/>
    <property type="match status" value="1"/>
</dbReference>
<dbReference type="OrthoDB" id="9801609at2"/>
<dbReference type="Proteomes" id="UP000239866">
    <property type="component" value="Unassembled WGS sequence"/>
</dbReference>
<dbReference type="InterPro" id="IPR001296">
    <property type="entry name" value="Glyco_trans_1"/>
</dbReference>